<dbReference type="InterPro" id="IPR015943">
    <property type="entry name" value="WD40/YVTN_repeat-like_dom_sf"/>
</dbReference>
<proteinExistence type="predicted"/>
<evidence type="ECO:0000256" key="2">
    <source>
        <dbReference type="SAM" id="MobiDB-lite"/>
    </source>
</evidence>
<organism evidence="4 5">
    <name type="scientific">Imperialibacter roseus</name>
    <dbReference type="NCBI Taxonomy" id="1324217"/>
    <lineage>
        <taxon>Bacteria</taxon>
        <taxon>Pseudomonadati</taxon>
        <taxon>Bacteroidota</taxon>
        <taxon>Cytophagia</taxon>
        <taxon>Cytophagales</taxon>
        <taxon>Flammeovirgaceae</taxon>
        <taxon>Imperialibacter</taxon>
    </lineage>
</organism>
<dbReference type="RefSeq" id="WP_317489783.1">
    <property type="nucleotide sequence ID" value="NZ_CP136051.1"/>
</dbReference>
<dbReference type="Gene3D" id="2.130.10.10">
    <property type="entry name" value="YVTN repeat-like/Quinoprotein amine dehydrogenase"/>
    <property type="match status" value="5"/>
</dbReference>
<dbReference type="SUPFAM" id="SSF110296">
    <property type="entry name" value="Oligoxyloglucan reducing end-specific cellobiohydrolase"/>
    <property type="match status" value="2"/>
</dbReference>
<dbReference type="EMBL" id="CP136051">
    <property type="protein sequence ID" value="WOK07096.1"/>
    <property type="molecule type" value="Genomic_DNA"/>
</dbReference>
<feature type="region of interest" description="Disordered" evidence="2">
    <location>
        <begin position="523"/>
        <end position="551"/>
    </location>
</feature>
<sequence length="1031" mass="113684">MKKLISVWLPVLAAIVISPFSLFAQSSIKTSDLFGDIRARHIGPALMSGRISDIDVVNSKPEVIYVGAAGGGVWKSQSAGALFTSVFDEHTQSIGKVTIDQNHPDTVWVGTGETWVRNSASVGDGIYKTTDGGSSWKNMGLKDSERISDIIVDPTNSNTVYVGVLGHLWNDHEERGVYKTTDGGETWQKMLYVNPQTGCADLTMDPEDPNTLYAAMWDFRRTPYSFRSGGPGSGLHKTTDGGKTWTKVTQGLPKGTLGRLAVEIAPSNRNIIYLSVEADREEEKGLYRSDNAGESFTLVNGDFNNKVRPFYFARLTVSPSNEKIVYKCGLQLIMSEDSGATFKIIDSGMHSDIHAVWIHPTDSKFNLAGTDGGLYRTLDNGNTYTMFMNLPLAQYYHVSVDMEEPFNIYGGLQDNGSWRGPSKSQGGIASKDWQFVLGGDGFAAHVDSEDKNVVYAEAQGGEISRVNLLSADSKDIKPYPRVGEAEFRFNWNAPIHKSPSNPKRLYFGSQFLFMSEDKGESWNRLSPDLTTNDPTRQQQKQSGGLSTDNSAAENNTTIYAIAESPLDEKLIWVGTDDGNLQVTTDGGATWTNVSPNISGLPAKSWCTSVEPGHFDKNTIYVTFDHHRMGEIQPYLFKSADLGKTWVSLATPDISGYALSVREDLVNQNLIFLGTEFGLYISVDGGSNWGRFSNNVPKVGVRDMVIHPRDNALVLATHGRGVIIIDDLPALRALTPEVMDKPFTFFDSPQAYTSGFDFGGGWFGGAGEFVGQNPNEAPRIIYFQQKRHVFGKMFIQVFDEAGDMIKELPAGKSAGVNIVDMPTRMDKPKAAPTNNRMSLIGNVFGPDLPGGTYKAVVTKGKETFETTYTVGYDPKSPHSVEDRKLQEQTVRKLYDMTEQMAWVYDVSSKLQQQAEDLARSQPKLAKKATAYARSVQVFKDNLVFLGGDFYVNEDERLSEKISQIYGTITRYPGRPSQSHLDRIATLEADFKVEQLKFAALTGEELQKLNSAIEKAGVEALKVQSFEAFKASE</sequence>
<dbReference type="PANTHER" id="PTHR43739:SF5">
    <property type="entry name" value="EXO-ALPHA-SIALIDASE"/>
    <property type="match status" value="1"/>
</dbReference>
<dbReference type="PANTHER" id="PTHR43739">
    <property type="entry name" value="XYLOGLUCANASE (EUROFUNG)"/>
    <property type="match status" value="1"/>
</dbReference>
<keyword evidence="1" id="KW-0677">Repeat</keyword>
<protein>
    <recommendedName>
        <fullName evidence="3">Sortilin N-terminal domain-containing protein</fullName>
    </recommendedName>
</protein>
<evidence type="ECO:0000259" key="3">
    <source>
        <dbReference type="Pfam" id="PF15902"/>
    </source>
</evidence>
<gene>
    <name evidence="4" type="ORF">RT717_00485</name>
</gene>
<feature type="domain" description="Sortilin N-terminal" evidence="3">
    <location>
        <begin position="126"/>
        <end position="254"/>
    </location>
</feature>
<keyword evidence="5" id="KW-1185">Reference proteome</keyword>
<name>A0ABZ0IQV0_9BACT</name>
<feature type="compositionally biased region" description="Polar residues" evidence="2">
    <location>
        <begin position="528"/>
        <end position="551"/>
    </location>
</feature>
<evidence type="ECO:0000256" key="1">
    <source>
        <dbReference type="ARBA" id="ARBA00022737"/>
    </source>
</evidence>
<accession>A0ABZ0IQV0</accession>
<dbReference type="Pfam" id="PF15902">
    <property type="entry name" value="Sortilin-Vps10"/>
    <property type="match status" value="1"/>
</dbReference>
<dbReference type="Proteomes" id="UP001302349">
    <property type="component" value="Chromosome"/>
</dbReference>
<dbReference type="InterPro" id="IPR052025">
    <property type="entry name" value="Xyloglucanase_GH74"/>
</dbReference>
<dbReference type="CDD" id="cd15482">
    <property type="entry name" value="Sialidase_non-viral"/>
    <property type="match status" value="2"/>
</dbReference>
<evidence type="ECO:0000313" key="5">
    <source>
        <dbReference type="Proteomes" id="UP001302349"/>
    </source>
</evidence>
<evidence type="ECO:0000313" key="4">
    <source>
        <dbReference type="EMBL" id="WOK07096.1"/>
    </source>
</evidence>
<reference evidence="4 5" key="1">
    <citation type="journal article" date="2023" name="Microbiol. Resour. Announc.">
        <title>Complete Genome Sequence of Imperialibacter roseus strain P4T.</title>
        <authorList>
            <person name="Tizabi D.R."/>
            <person name="Bachvaroff T."/>
            <person name="Hill R.T."/>
        </authorList>
    </citation>
    <scope>NUCLEOTIDE SEQUENCE [LARGE SCALE GENOMIC DNA]</scope>
    <source>
        <strain evidence="4 5">P4T</strain>
    </source>
</reference>
<dbReference type="InterPro" id="IPR031778">
    <property type="entry name" value="Sortilin_N"/>
</dbReference>